<dbReference type="NCBIfam" id="TIGR01665">
    <property type="entry name" value="put_anti_recept"/>
    <property type="match status" value="1"/>
</dbReference>
<dbReference type="InterPro" id="IPR010572">
    <property type="entry name" value="Tail_dom"/>
</dbReference>
<dbReference type="Pfam" id="PF06605">
    <property type="entry name" value="Prophage_tail"/>
    <property type="match status" value="1"/>
</dbReference>
<feature type="domain" description="Tail spike" evidence="1">
    <location>
        <begin position="165"/>
        <end position="362"/>
    </location>
</feature>
<accession>A0A6G9LMT2</accession>
<protein>
    <recommendedName>
        <fullName evidence="1">Tail spike domain-containing protein</fullName>
    </recommendedName>
</protein>
<dbReference type="Proteomes" id="UP000502113">
    <property type="component" value="Segment"/>
</dbReference>
<keyword evidence="3" id="KW-1185">Reference proteome</keyword>
<gene>
    <name evidence="2" type="ORF">vipetofem_21</name>
</gene>
<proteinExistence type="predicted"/>
<reference evidence="3" key="1">
    <citation type="submission" date="2020-02" db="EMBL/GenBank/DDBJ databases">
        <authorList>
            <person name="Olsen N.S."/>
            <person name="Forero-Junco L."/>
            <person name="Kot W."/>
            <person name="Hansen L.H."/>
        </authorList>
    </citation>
    <scope>NUCLEOTIDE SEQUENCE [LARGE SCALE GENOMIC DNA]</scope>
</reference>
<evidence type="ECO:0000259" key="1">
    <source>
        <dbReference type="Pfam" id="PF06605"/>
    </source>
</evidence>
<dbReference type="EMBL" id="MT119361">
    <property type="protein sequence ID" value="QIQ66319.1"/>
    <property type="molecule type" value="Genomic_DNA"/>
</dbReference>
<organism evidence="2 3">
    <name type="scientific">Enterococcus phage vipetofem</name>
    <dbReference type="NCBI Taxonomy" id="2719594"/>
    <lineage>
        <taxon>Viruses</taxon>
        <taxon>Duplodnaviria</taxon>
        <taxon>Heunggongvirae</taxon>
        <taxon>Uroviricota</taxon>
        <taxon>Caudoviricetes</taxon>
        <taxon>Andrewesvirinae</taxon>
        <taxon>Vipetofemvirus</taxon>
        <taxon>Vipetofemvirus vipetofem</taxon>
    </lineage>
</organism>
<dbReference type="InterPro" id="IPR007119">
    <property type="entry name" value="Phage_tail_spike_N"/>
</dbReference>
<evidence type="ECO:0000313" key="2">
    <source>
        <dbReference type="EMBL" id="QIQ66319.1"/>
    </source>
</evidence>
<name>A0A6G9LMT2_9CAUD</name>
<evidence type="ECO:0000313" key="3">
    <source>
        <dbReference type="Proteomes" id="UP000502113"/>
    </source>
</evidence>
<sequence>MSTLILHDKNETKWNSLGYGPLTNVIEPKVTRARNGEYTLEFRYPMFSPLFDKIEKGNWVVADAGVKQNTLAQRFEIQKVTKPMDGIVSVYAEHYRYQLLRSVLKKGTKKKGNVNDLMRFLLENSEPKMDFTVKSVLRDTELEMDLSDPFVFPSTMDAFGGTAGSILDKFGGEYVFDNNVISLPNEAGEHTKVVVAYGKNLTDINQEESIENTFTTIYPWAKIKEEGSDEEKIITVDGNFVDGEYVDNYRERRIEAVDFSQRNPKNKAELLTMAKQYVISNKIGVPKVSIKASFVDLSSNAMGGTKKYIDSVDLCDYIHVYFKDLKISTEAQIIKTVYRPDLERFESVELGDARTNLGDVITDKVDEVDKKLDDYINGATNDWMGMKEDIDNFNDVLNNPGKGKVVVYPSLSDPQEIYITDNENLNLARKMWRWSEAGLAYSSTGRGGPWTVGMTKDGQIVADLINTGTLKAIDIMGVTIKGSSIEGGRMTTIGDNFTSVIEDGKITWTDNKSSKEFFQIMAGKVRDGSNDNTIAIRPLAKDSIYFGVDDDWYRTPESYFRFTPGIGTLAAEMATTMDGTSGSAHVRFAAHANGSNPSITDYSKYAYQLFELDASKISPMITLTHMGEKWDVNGAGTNMINSFTMTKYYSAIQTGVKKNGSFINNAQLSLSSGNAAAGTSYASLSADNYISMRAKTFTVSGTKNATVRTENYGDRLLNAYETPESYFADYGEAITGEDGKVRIDIDPIFAETIVTSRYMVFLTPTEMVKCAVIHEDVDHFIIQAEKSGVLIRWNLVAHRLNFQHVRLDEDFGAAQDRMNDEINFDTQEMTEINAAYKEIEERKRIDNESMIPNTLGITY</sequence>